<keyword evidence="1" id="KW-0880">Kelch repeat</keyword>
<evidence type="ECO:0000313" key="4">
    <source>
        <dbReference type="Ensembl" id="ENSMALP00000018468.1"/>
    </source>
</evidence>
<evidence type="ECO:0000256" key="2">
    <source>
        <dbReference type="ARBA" id="ARBA00022737"/>
    </source>
</evidence>
<dbReference type="InterPro" id="IPR015915">
    <property type="entry name" value="Kelch-typ_b-propeller"/>
</dbReference>
<proteinExistence type="predicted"/>
<dbReference type="CDD" id="cd18308">
    <property type="entry name" value="BTB1_POZ_LZTR1"/>
    <property type="match status" value="1"/>
</dbReference>
<reference evidence="4" key="1">
    <citation type="submission" date="2025-08" db="UniProtKB">
        <authorList>
            <consortium name="Ensembl"/>
        </authorList>
    </citation>
    <scope>IDENTIFICATION</scope>
</reference>
<dbReference type="CDD" id="cd18506">
    <property type="entry name" value="BACK2_LZTR1"/>
    <property type="match status" value="1"/>
</dbReference>
<dbReference type="CDD" id="cd18309">
    <property type="entry name" value="BTB2_POZ_LZTR1"/>
    <property type="match status" value="1"/>
</dbReference>
<dbReference type="Ensembl" id="ENSMALT00000018824.1">
    <property type="protein sequence ID" value="ENSMALP00000018468.1"/>
    <property type="gene ID" value="ENSMALG00000012852.1"/>
</dbReference>
<protein>
    <recommendedName>
        <fullName evidence="3">BTB domain-containing protein</fullName>
    </recommendedName>
</protein>
<dbReference type="FunFam" id="1.25.40.420:FF:000025">
    <property type="entry name" value="Leucine-zipper-like transcription regulator 1"/>
    <property type="match status" value="1"/>
</dbReference>
<dbReference type="FunFam" id="2.120.10.80:FF:000054">
    <property type="entry name" value="Leucine-zipper-like transcription regulator 1"/>
    <property type="match status" value="1"/>
</dbReference>
<reference evidence="4" key="2">
    <citation type="submission" date="2025-09" db="UniProtKB">
        <authorList>
            <consortium name="Ensembl"/>
        </authorList>
    </citation>
    <scope>IDENTIFICATION</scope>
</reference>
<organism evidence="4 5">
    <name type="scientific">Monopterus albus</name>
    <name type="common">Swamp eel</name>
    <dbReference type="NCBI Taxonomy" id="43700"/>
    <lineage>
        <taxon>Eukaryota</taxon>
        <taxon>Metazoa</taxon>
        <taxon>Chordata</taxon>
        <taxon>Craniata</taxon>
        <taxon>Vertebrata</taxon>
        <taxon>Euteleostomi</taxon>
        <taxon>Actinopterygii</taxon>
        <taxon>Neopterygii</taxon>
        <taxon>Teleostei</taxon>
        <taxon>Neoteleostei</taxon>
        <taxon>Acanthomorphata</taxon>
        <taxon>Anabantaria</taxon>
        <taxon>Synbranchiformes</taxon>
        <taxon>Synbranchidae</taxon>
        <taxon>Monopterus</taxon>
    </lineage>
</organism>
<feature type="domain" description="BTB" evidence="3">
    <location>
        <begin position="624"/>
        <end position="693"/>
    </location>
</feature>
<dbReference type="Pfam" id="PF24681">
    <property type="entry name" value="Kelch_KLHDC2_KLHL20_DRC7"/>
    <property type="match status" value="1"/>
</dbReference>
<dbReference type="SUPFAM" id="SSF117281">
    <property type="entry name" value="Kelch motif"/>
    <property type="match status" value="1"/>
</dbReference>
<dbReference type="AlphaFoldDB" id="A0A3Q3JGA4"/>
<dbReference type="PROSITE" id="PS50097">
    <property type="entry name" value="BTB"/>
    <property type="match status" value="2"/>
</dbReference>
<evidence type="ECO:0000259" key="3">
    <source>
        <dbReference type="PROSITE" id="PS50097"/>
    </source>
</evidence>
<dbReference type="Gene3D" id="3.30.710.10">
    <property type="entry name" value="Potassium Channel Kv1.1, Chain A"/>
    <property type="match status" value="2"/>
</dbReference>
<dbReference type="PANTHER" id="PTHR46376">
    <property type="entry name" value="LEUCINE-ZIPPER-LIKE TRANSCRIPTIONAL REGULATOR 1"/>
    <property type="match status" value="1"/>
</dbReference>
<dbReference type="FunFam" id="3.30.710.10:FF:000049">
    <property type="entry name" value="leucine-zipper-like transcriptional regulator 1 isoform X1"/>
    <property type="match status" value="1"/>
</dbReference>
<dbReference type="Pfam" id="PF00651">
    <property type="entry name" value="BTB"/>
    <property type="match status" value="2"/>
</dbReference>
<dbReference type="SMART" id="SM00225">
    <property type="entry name" value="BTB"/>
    <property type="match status" value="2"/>
</dbReference>
<dbReference type="SUPFAM" id="SSF54695">
    <property type="entry name" value="POZ domain"/>
    <property type="match status" value="2"/>
</dbReference>
<evidence type="ECO:0000313" key="5">
    <source>
        <dbReference type="Proteomes" id="UP000261600"/>
    </source>
</evidence>
<keyword evidence="5" id="KW-1185">Reference proteome</keyword>
<accession>A0A3Q3JGA4</accession>
<sequence>MSCKSTKVAPSVDFDHSCSDSVEYLTLNFGPFETVHRWRRLPPCDEFVGARRSKHTVVAYRDAIYVFGGDNGKNMLNDLLRFDVKDCSWCRAFTTGTPPAPRYHHSAVVYGSSMFVFGGYTGDIYSNSNLKNKNDLFEYKFATGQWTEWKVEGRYLPVARSAHGATVYSDKLWTFAGYDGNARLNDMWTISLQDREHACWEEIDQSGEIPPSCCNFPVAVCRDKMFVFSGQSGAKITNNLFQFEFKGHIWTRIPTEHLLRGSPPPPQRRYGHTMVAFDRHLYVFGGAADNTLPNELHCYDVDSQTWEVIQPSLDSEVWTKWVYKEHLFIQPLTFFNNQWKGLDVVADMFYLSLPLSPQMPSGRLFHAAAVIQDAMYIFGGTVDNNVRSGEMYRFQFSSYPKCTLHEDYGKLWENRQFCDVEFILGEREERVMGHIAIVTARCRWLRKKILQARDRQRQVRAIDIPSEVSIREAEAQPFEVLMQFLYTDKIQYPRRGHVQDVLLIMDVYKLALSFKLSRLEQLCVQYIEASVDLQNVLSVCENANKLQLDQLKEHCLNFVVKESHFNQVIMTKEFEHLSTPLIVEIVRRKQHPPPRVYSDQPVDIGTSLVQDMKAYLEGGGLEFCDIILLLDGHPRPAHKAILAARSSYFEAMFRSFMPEDGQVNISIGEMVPSKQAFESMLRYIYYGDVNMPPEDSLYLFAAPYYYGFSNNRLQAYCKQNLEMNVTVENVLQILEAADKTQALDMKKHCLHIIVHQFIKVSKLPNLRSLSQLLLLDIIESLATHISDKQCAEMDSDI</sequence>
<dbReference type="Proteomes" id="UP000261600">
    <property type="component" value="Unplaced"/>
</dbReference>
<dbReference type="InterPro" id="IPR051568">
    <property type="entry name" value="LZTR1/Attractin"/>
</dbReference>
<dbReference type="Gene3D" id="2.120.10.80">
    <property type="entry name" value="Kelch-type beta propeller"/>
    <property type="match status" value="2"/>
</dbReference>
<dbReference type="Gene3D" id="1.25.40.420">
    <property type="match status" value="1"/>
</dbReference>
<dbReference type="PANTHER" id="PTHR46376:SF1">
    <property type="entry name" value="LEUCINE-ZIPPER-LIKE TRANSCRIPTIONAL REGULATOR 1"/>
    <property type="match status" value="1"/>
</dbReference>
<dbReference type="GO" id="GO:0005794">
    <property type="term" value="C:Golgi apparatus"/>
    <property type="evidence" value="ECO:0007669"/>
    <property type="project" value="TreeGrafter"/>
</dbReference>
<dbReference type="STRING" id="43700.ENSMALP00000018468"/>
<evidence type="ECO:0000256" key="1">
    <source>
        <dbReference type="ARBA" id="ARBA00022441"/>
    </source>
</evidence>
<dbReference type="InterPro" id="IPR011333">
    <property type="entry name" value="SKP1/BTB/POZ_sf"/>
</dbReference>
<dbReference type="InterPro" id="IPR006652">
    <property type="entry name" value="Kelch_1"/>
</dbReference>
<keyword evidence="2" id="KW-0677">Repeat</keyword>
<dbReference type="Pfam" id="PF01344">
    <property type="entry name" value="Kelch_1"/>
    <property type="match status" value="1"/>
</dbReference>
<feature type="domain" description="BTB" evidence="3">
    <location>
        <begin position="418"/>
        <end position="494"/>
    </location>
</feature>
<dbReference type="FunFam" id="3.30.710.10:FF:000024">
    <property type="entry name" value="Leucine-zipper-like transcriptional regulator 1"/>
    <property type="match status" value="1"/>
</dbReference>
<dbReference type="InterPro" id="IPR000210">
    <property type="entry name" value="BTB/POZ_dom"/>
</dbReference>
<dbReference type="CDD" id="cd18505">
    <property type="entry name" value="BACK1_LZTR1"/>
    <property type="match status" value="1"/>
</dbReference>
<name>A0A3Q3JGA4_MONAL</name>